<organism evidence="9 10">
    <name type="scientific">Cladophialophora chaetospira</name>
    <dbReference type="NCBI Taxonomy" id="386627"/>
    <lineage>
        <taxon>Eukaryota</taxon>
        <taxon>Fungi</taxon>
        <taxon>Dikarya</taxon>
        <taxon>Ascomycota</taxon>
        <taxon>Pezizomycotina</taxon>
        <taxon>Eurotiomycetes</taxon>
        <taxon>Chaetothyriomycetidae</taxon>
        <taxon>Chaetothyriales</taxon>
        <taxon>Herpotrichiellaceae</taxon>
        <taxon>Cladophialophora</taxon>
    </lineage>
</organism>
<dbReference type="AlphaFoldDB" id="A0AA38XGG0"/>
<dbReference type="InterPro" id="IPR001117">
    <property type="entry name" value="Cu-oxidase_2nd"/>
</dbReference>
<evidence type="ECO:0000256" key="5">
    <source>
        <dbReference type="SAM" id="SignalP"/>
    </source>
</evidence>
<dbReference type="CDD" id="cd13854">
    <property type="entry name" value="CuRO_1_MaLCC_like"/>
    <property type="match status" value="1"/>
</dbReference>
<reference evidence="9" key="1">
    <citation type="submission" date="2022-10" db="EMBL/GenBank/DDBJ databases">
        <title>Culturing micro-colonial fungi from biological soil crusts in the Mojave desert and describing Neophaeococcomyces mojavensis, and introducing the new genera and species Taxawa tesnikishii.</title>
        <authorList>
            <person name="Kurbessoian T."/>
            <person name="Stajich J.E."/>
        </authorList>
    </citation>
    <scope>NUCLEOTIDE SEQUENCE</scope>
    <source>
        <strain evidence="9">TK_41</strain>
    </source>
</reference>
<dbReference type="InterPro" id="IPR033138">
    <property type="entry name" value="Cu_oxidase_CS"/>
</dbReference>
<name>A0AA38XGG0_9EURO</name>
<keyword evidence="4" id="KW-0186">Copper</keyword>
<evidence type="ECO:0000256" key="3">
    <source>
        <dbReference type="ARBA" id="ARBA00023002"/>
    </source>
</evidence>
<keyword evidence="3" id="KW-0560">Oxidoreductase</keyword>
<dbReference type="Pfam" id="PF00394">
    <property type="entry name" value="Cu-oxidase"/>
    <property type="match status" value="1"/>
</dbReference>
<dbReference type="Pfam" id="PF07732">
    <property type="entry name" value="Cu-oxidase_3"/>
    <property type="match status" value="1"/>
</dbReference>
<feature type="chain" id="PRO_5041239014" description="Laccase" evidence="5">
    <location>
        <begin position="17"/>
        <end position="719"/>
    </location>
</feature>
<dbReference type="EMBL" id="JAPDRK010000004">
    <property type="protein sequence ID" value="KAJ9613018.1"/>
    <property type="molecule type" value="Genomic_DNA"/>
</dbReference>
<dbReference type="InterPro" id="IPR002355">
    <property type="entry name" value="Cu_oxidase_Cu_BS"/>
</dbReference>
<dbReference type="Proteomes" id="UP001172673">
    <property type="component" value="Unassembled WGS sequence"/>
</dbReference>
<gene>
    <name evidence="9" type="ORF">H2200_002959</name>
</gene>
<evidence type="ECO:0008006" key="11">
    <source>
        <dbReference type="Google" id="ProtNLM"/>
    </source>
</evidence>
<comment type="similarity">
    <text evidence="1">Belongs to the multicopper oxidase family.</text>
</comment>
<dbReference type="PANTHER" id="PTHR11709">
    <property type="entry name" value="MULTI-COPPER OXIDASE"/>
    <property type="match status" value="1"/>
</dbReference>
<feature type="domain" description="Plastocyanin-like" evidence="6">
    <location>
        <begin position="342"/>
        <end position="445"/>
    </location>
</feature>
<dbReference type="CDD" id="cd13901">
    <property type="entry name" value="CuRO_3_MaLCC_like"/>
    <property type="match status" value="1"/>
</dbReference>
<evidence type="ECO:0000259" key="7">
    <source>
        <dbReference type="Pfam" id="PF07731"/>
    </source>
</evidence>
<dbReference type="InterPro" id="IPR008972">
    <property type="entry name" value="Cupredoxin"/>
</dbReference>
<feature type="signal peptide" evidence="5">
    <location>
        <begin position="1"/>
        <end position="16"/>
    </location>
</feature>
<dbReference type="InterPro" id="IPR045087">
    <property type="entry name" value="Cu-oxidase_fam"/>
</dbReference>
<keyword evidence="2" id="KW-0479">Metal-binding</keyword>
<dbReference type="Gene3D" id="2.60.40.420">
    <property type="entry name" value="Cupredoxins - blue copper proteins"/>
    <property type="match status" value="3"/>
</dbReference>
<feature type="domain" description="Plastocyanin-like" evidence="8">
    <location>
        <begin position="123"/>
        <end position="238"/>
    </location>
</feature>
<evidence type="ECO:0000259" key="6">
    <source>
        <dbReference type="Pfam" id="PF00394"/>
    </source>
</evidence>
<dbReference type="SUPFAM" id="SSF49503">
    <property type="entry name" value="Cupredoxins"/>
    <property type="match status" value="3"/>
</dbReference>
<dbReference type="GO" id="GO:0005507">
    <property type="term" value="F:copper ion binding"/>
    <property type="evidence" value="ECO:0007669"/>
    <property type="project" value="InterPro"/>
</dbReference>
<evidence type="ECO:0000313" key="9">
    <source>
        <dbReference type="EMBL" id="KAJ9613018.1"/>
    </source>
</evidence>
<evidence type="ECO:0000256" key="2">
    <source>
        <dbReference type="ARBA" id="ARBA00022723"/>
    </source>
</evidence>
<evidence type="ECO:0000256" key="4">
    <source>
        <dbReference type="ARBA" id="ARBA00023008"/>
    </source>
</evidence>
<comment type="caution">
    <text evidence="9">The sequence shown here is derived from an EMBL/GenBank/DDBJ whole genome shotgun (WGS) entry which is preliminary data.</text>
</comment>
<evidence type="ECO:0000256" key="1">
    <source>
        <dbReference type="ARBA" id="ARBA00010609"/>
    </source>
</evidence>
<keyword evidence="10" id="KW-1185">Reference proteome</keyword>
<protein>
    <recommendedName>
        <fullName evidence="11">Laccase</fullName>
    </recommendedName>
</protein>
<accession>A0AA38XGG0</accession>
<keyword evidence="5" id="KW-0732">Signal</keyword>
<dbReference type="GO" id="GO:0016491">
    <property type="term" value="F:oxidoreductase activity"/>
    <property type="evidence" value="ECO:0007669"/>
    <property type="project" value="UniProtKB-KW"/>
</dbReference>
<evidence type="ECO:0000313" key="10">
    <source>
        <dbReference type="Proteomes" id="UP001172673"/>
    </source>
</evidence>
<feature type="domain" description="Plastocyanin-like" evidence="7">
    <location>
        <begin position="542"/>
        <end position="660"/>
    </location>
</feature>
<dbReference type="PROSITE" id="PS00080">
    <property type="entry name" value="MULTICOPPER_OXIDASE2"/>
    <property type="match status" value="1"/>
</dbReference>
<evidence type="ECO:0000259" key="8">
    <source>
        <dbReference type="Pfam" id="PF07732"/>
    </source>
</evidence>
<sequence length="719" mass="79422">MVLLARLWTTLVYVASLGFLSPSDVEGPSSELQAPLIGDIIKPPPNIPHGPIFKPPGGRLDGPGSDFQCDYSAMVGWSSCSTPENRGCWLRNDVTGKEYNISTNYEDTNQTPIGIHRTYYLNVTDGWVNATGMNFTDAKLFNNTYPGPWIQGCWGDNVTVIVKNNLVHNGTSIHWHGIRQLLTTHMDGVNGVTQCPVATGDSFNYTWRALQYGSSWYHSHYSVQYADGAVGPITLHGPSSAPYDEPKTPLLMTDWGGLSPSHYRHRCLIHITPLRSANVTIIGHNSAFDAVWKAPAPTALKFPCILLNGRGNVTRYNPGVKAPLDIPTPYSITFDPPTKAGAKRYLLRIINTSFEQTFVFSIDNHLLQIVGSDFVPIHPYTNTSVLVGIGQRYHVIVEADPKANLPYNPVAADGNYWIRTERANCFGSSSVAPDYMETGILRYNASSKADPQTTRWGPNPYGNISLRCSDETYSSLRPIVPWTVGPSANAPADEIGESFTVQAKPSPDIFPLAIFSIGGDDFSPLMTEYSDPTFLKLNYTGKWNPLSVVIVENYTSTDWIYFVIKGKTVPGQGSNTIGAHPIHLHGHDFAILQQIENATYPDKLNLKRDNPPRRDVVLLPTNGYVVIAFKADNPGIWLVHCHIAYHASMGLGMQILERQQDAATIWPSLNTSLALRNAQNGCDRWNKWWGDCSNWWFDPAKSKSSCGLGEDFFAPDSGI</sequence>
<dbReference type="PROSITE" id="PS00079">
    <property type="entry name" value="MULTICOPPER_OXIDASE1"/>
    <property type="match status" value="1"/>
</dbReference>
<proteinExistence type="inferred from homology"/>
<dbReference type="PANTHER" id="PTHR11709:SF71">
    <property type="entry name" value="OXIDOREDUCTASE TPCJ"/>
    <property type="match status" value="1"/>
</dbReference>
<dbReference type="Pfam" id="PF07731">
    <property type="entry name" value="Cu-oxidase_2"/>
    <property type="match status" value="1"/>
</dbReference>
<dbReference type="InterPro" id="IPR011707">
    <property type="entry name" value="Cu-oxidase-like_N"/>
</dbReference>
<dbReference type="InterPro" id="IPR011706">
    <property type="entry name" value="Cu-oxidase_C"/>
</dbReference>